<organism evidence="2 3">
    <name type="scientific">Streptosporangium fragile</name>
    <dbReference type="NCBI Taxonomy" id="46186"/>
    <lineage>
        <taxon>Bacteria</taxon>
        <taxon>Bacillati</taxon>
        <taxon>Actinomycetota</taxon>
        <taxon>Actinomycetes</taxon>
        <taxon>Streptosporangiales</taxon>
        <taxon>Streptosporangiaceae</taxon>
        <taxon>Streptosporangium</taxon>
    </lineage>
</organism>
<dbReference type="SUPFAM" id="SSF50494">
    <property type="entry name" value="Trypsin-like serine proteases"/>
    <property type="match status" value="1"/>
</dbReference>
<evidence type="ECO:0008006" key="4">
    <source>
        <dbReference type="Google" id="ProtNLM"/>
    </source>
</evidence>
<sequence length="533" mass="57364">MKRILLPAGGAVLATGLLAAGLVGTAQAAPDWQEDVMAKDAPSALAVAKFWLKANGHTTNLGKATPFGQETVPASKLKAAGGYTPDGKPGVVAPIGEEKKTAAKVKNINLPKTVGKVFFVDSKGELKWCSASSIQSKYRNLVATAGHCVYDTKANDSVMDNWVFVPGYYQGKAPWGIYVGKTAWTHYDFSAFNDYDRDAAFVTVYNGLHIGGGKATQVTAKEFAAHNGVKYIDEKPITAEEYTAGVEKYGADGPFKSKVVDPKIETVAKPAGVDSVESVAPYLTAEGKDGVKLVGAEVTKSVYDAAPDNYDNNAKFIGLSKVIPISLEEYNELKAAKADGKFLGELLEVKNGNQVVGWTKQQFFLKKWIKATAQVKYWVETYFVVEDFIKDAGRLGDNVGGQGFTWNQKPQQTVFVFGYPDAPHPDGNDVYTGVTPKWTYGKTSGKVYVSAAEKVEEHIGLKSSFTPGADGGPWLVKYSNAKRLGYVNGVTSLFGDQDGNGRDDLITTPYFDGEIASIYAKAANVWSGSILKK</sequence>
<proteinExistence type="predicted"/>
<protein>
    <recommendedName>
        <fullName evidence="4">Serine protease</fullName>
    </recommendedName>
</protein>
<dbReference type="InterPro" id="IPR009003">
    <property type="entry name" value="Peptidase_S1_PA"/>
</dbReference>
<dbReference type="Gene3D" id="2.40.10.10">
    <property type="entry name" value="Trypsin-like serine proteases"/>
    <property type="match status" value="2"/>
</dbReference>
<evidence type="ECO:0000313" key="2">
    <source>
        <dbReference type="EMBL" id="GAA2915856.1"/>
    </source>
</evidence>
<dbReference type="InterPro" id="IPR043504">
    <property type="entry name" value="Peptidase_S1_PA_chymotrypsin"/>
</dbReference>
<keyword evidence="3" id="KW-1185">Reference proteome</keyword>
<keyword evidence="1" id="KW-0732">Signal</keyword>
<evidence type="ECO:0000256" key="1">
    <source>
        <dbReference type="SAM" id="SignalP"/>
    </source>
</evidence>
<dbReference type="Proteomes" id="UP001500831">
    <property type="component" value="Unassembled WGS sequence"/>
</dbReference>
<name>A0ABN3WHU5_9ACTN</name>
<evidence type="ECO:0000313" key="3">
    <source>
        <dbReference type="Proteomes" id="UP001500831"/>
    </source>
</evidence>
<reference evidence="2 3" key="1">
    <citation type="journal article" date="2019" name="Int. J. Syst. Evol. Microbiol.">
        <title>The Global Catalogue of Microorganisms (GCM) 10K type strain sequencing project: providing services to taxonomists for standard genome sequencing and annotation.</title>
        <authorList>
            <consortium name="The Broad Institute Genomics Platform"/>
            <consortium name="The Broad Institute Genome Sequencing Center for Infectious Disease"/>
            <person name="Wu L."/>
            <person name="Ma J."/>
        </authorList>
    </citation>
    <scope>NUCLEOTIDE SEQUENCE [LARGE SCALE GENOMIC DNA]</scope>
    <source>
        <strain evidence="2 3">JCM 6242</strain>
    </source>
</reference>
<accession>A0ABN3WHU5</accession>
<comment type="caution">
    <text evidence="2">The sequence shown here is derived from an EMBL/GenBank/DDBJ whole genome shotgun (WGS) entry which is preliminary data.</text>
</comment>
<gene>
    <name evidence="2" type="ORF">GCM10010517_81850</name>
</gene>
<dbReference type="EMBL" id="BAAAVI010000160">
    <property type="protein sequence ID" value="GAA2915856.1"/>
    <property type="molecule type" value="Genomic_DNA"/>
</dbReference>
<dbReference type="RefSeq" id="WP_344982365.1">
    <property type="nucleotide sequence ID" value="NZ_BAAAVI010000160.1"/>
</dbReference>
<feature type="chain" id="PRO_5046649568" description="Serine protease" evidence="1">
    <location>
        <begin position="29"/>
        <end position="533"/>
    </location>
</feature>
<feature type="signal peptide" evidence="1">
    <location>
        <begin position="1"/>
        <end position="28"/>
    </location>
</feature>